<comment type="subcellular location">
    <subcellularLocation>
        <location evidence="5">Membrane</location>
        <topology evidence="5">Single-pass membrane protein</topology>
    </subcellularLocation>
</comment>
<dbReference type="InterPro" id="IPR050271">
    <property type="entry name" value="UDP-glycosyltransferase"/>
</dbReference>
<evidence type="ECO:0000256" key="1">
    <source>
        <dbReference type="ARBA" id="ARBA00009995"/>
    </source>
</evidence>
<name>A0A5N4A5Y0_PHOPY</name>
<gene>
    <name evidence="6" type="ORF">PPYR_14687</name>
    <name evidence="7" type="ORF">PPYR_14689</name>
</gene>
<dbReference type="InterPro" id="IPR035595">
    <property type="entry name" value="UDP_glycos_trans_CS"/>
</dbReference>
<dbReference type="SUPFAM" id="SSF53756">
    <property type="entry name" value="UDP-Glycosyltransferase/glycogen phosphorylase"/>
    <property type="match status" value="1"/>
</dbReference>
<dbReference type="GO" id="GO:0016020">
    <property type="term" value="C:membrane"/>
    <property type="evidence" value="ECO:0007669"/>
    <property type="project" value="UniProtKB-SubCell"/>
</dbReference>
<dbReference type="EMBL" id="VVIM01000010">
    <property type="protein sequence ID" value="KAB0792730.1"/>
    <property type="molecule type" value="Genomic_DNA"/>
</dbReference>
<dbReference type="Proteomes" id="UP000327044">
    <property type="component" value="Unassembled WGS sequence"/>
</dbReference>
<dbReference type="GO" id="GO:0015020">
    <property type="term" value="F:glucuronosyltransferase activity"/>
    <property type="evidence" value="ECO:0007669"/>
    <property type="project" value="UniProtKB-EC"/>
</dbReference>
<sequence>MKVLYIVSFLPLLNVCGSARILAVIPVPSFSHQVVFHPLWKELSLRGHHVTVLTTNPINDPLLTNLTEIDLSFSYKFLEEELGKIITSSQNPIKSLRASMDAFINVVDAQLRSPEVQKLIQDPFEHFDLLIVEYFLAAPVYFARKFKCPHIGILSVDAPNTIQKAIGGVGHPILYPHQFAQLYGPTNLFQRVYLVGLELLYTFGVHYFESQENVGKKYFEDDTPVRAIFQNASLLFVNSDPIFSYVRPLLPSIIPIGGNVARLPVKPLEQNVKRYLDEARQGFIYFSLGSNVKGKDIPADTMNVILATFLEIPYKILWKYELSDLPSKPDNVMISKWVSQMEVLRHPNLKLFITHGGAQSMEETISARVPVVGMPFFADQPFNVKKMVSMGFALSVDYRSMSKEQFRAAILEVINNQRYRNRITELADLVEDQPMTGLERAVWWTEYVIRHKGATHFRSPALDMPLYQYYFWDVIAVLVFIITVLLCIIVVVSKICLRFLNKAFFRVKVKKG</sequence>
<dbReference type="PROSITE" id="PS00375">
    <property type="entry name" value="UDPGT"/>
    <property type="match status" value="1"/>
</dbReference>
<feature type="transmembrane region" description="Helical" evidence="5">
    <location>
        <begin position="469"/>
        <end position="492"/>
    </location>
</feature>
<keyword evidence="3 4" id="KW-0808">Transferase</keyword>
<keyword evidence="2 4" id="KW-0328">Glycosyltransferase</keyword>
<dbReference type="EC" id="2.4.1.17" evidence="5"/>
<comment type="similarity">
    <text evidence="1 4">Belongs to the UDP-glycosyltransferase family.</text>
</comment>
<comment type="catalytic activity">
    <reaction evidence="5">
        <text>glucuronate acceptor + UDP-alpha-D-glucuronate = acceptor beta-D-glucuronoside + UDP + H(+)</text>
        <dbReference type="Rhea" id="RHEA:21032"/>
        <dbReference type="ChEBI" id="CHEBI:15378"/>
        <dbReference type="ChEBI" id="CHEBI:58052"/>
        <dbReference type="ChEBI" id="CHEBI:58223"/>
        <dbReference type="ChEBI" id="CHEBI:132367"/>
        <dbReference type="ChEBI" id="CHEBI:132368"/>
        <dbReference type="EC" id="2.4.1.17"/>
    </reaction>
</comment>
<dbReference type="EMBL" id="VVIM01000010">
    <property type="protein sequence ID" value="KAB0792728.1"/>
    <property type="molecule type" value="Genomic_DNA"/>
</dbReference>
<evidence type="ECO:0000256" key="5">
    <source>
        <dbReference type="RuleBase" id="RU362059"/>
    </source>
</evidence>
<evidence type="ECO:0000313" key="6">
    <source>
        <dbReference type="EMBL" id="KAB0792728.1"/>
    </source>
</evidence>
<dbReference type="Pfam" id="PF00201">
    <property type="entry name" value="UDPGT"/>
    <property type="match status" value="1"/>
</dbReference>
<keyword evidence="5" id="KW-0812">Transmembrane</keyword>
<keyword evidence="5" id="KW-1133">Transmembrane helix</keyword>
<dbReference type="CDD" id="cd03784">
    <property type="entry name" value="GT1_Gtf-like"/>
    <property type="match status" value="1"/>
</dbReference>
<keyword evidence="5" id="KW-0472">Membrane</keyword>
<keyword evidence="8" id="KW-1185">Reference proteome</keyword>
<dbReference type="OrthoDB" id="5835829at2759"/>
<protein>
    <recommendedName>
        <fullName evidence="5">UDP-glucuronosyltransferase</fullName>
        <ecNumber evidence="5">2.4.1.17</ecNumber>
    </recommendedName>
</protein>
<evidence type="ECO:0000256" key="4">
    <source>
        <dbReference type="RuleBase" id="RU003718"/>
    </source>
</evidence>
<dbReference type="FunFam" id="3.40.50.2000:FF:000050">
    <property type="entry name" value="UDP-glucuronosyltransferase"/>
    <property type="match status" value="1"/>
</dbReference>
<dbReference type="AlphaFoldDB" id="A0A5N4A5Y0"/>
<accession>A0A5N4A5Y0</accession>
<proteinExistence type="inferred from homology"/>
<keyword evidence="5" id="KW-0732">Signal</keyword>
<feature type="chain" id="PRO_5034158857" description="UDP-glucuronosyltransferase" evidence="5">
    <location>
        <begin position="19"/>
        <end position="512"/>
    </location>
</feature>
<comment type="caution">
    <text evidence="7">The sequence shown here is derived from an EMBL/GenBank/DDBJ whole genome shotgun (WGS) entry which is preliminary data.</text>
</comment>
<feature type="signal peptide" evidence="5">
    <location>
        <begin position="1"/>
        <end position="18"/>
    </location>
</feature>
<evidence type="ECO:0000313" key="8">
    <source>
        <dbReference type="Proteomes" id="UP000327044"/>
    </source>
</evidence>
<dbReference type="PANTHER" id="PTHR48043:SF159">
    <property type="entry name" value="EG:EG0003.4 PROTEIN-RELATED"/>
    <property type="match status" value="1"/>
</dbReference>
<evidence type="ECO:0000256" key="3">
    <source>
        <dbReference type="ARBA" id="ARBA00022679"/>
    </source>
</evidence>
<dbReference type="InParanoid" id="A0A5N4A5Y0"/>
<evidence type="ECO:0000313" key="7">
    <source>
        <dbReference type="EMBL" id="KAB0792730.1"/>
    </source>
</evidence>
<reference evidence="7" key="2">
    <citation type="submission" date="2019-08" db="EMBL/GenBank/DDBJ databases">
        <authorList>
            <consortium name="Photinus pyralis genome working group"/>
            <person name="Fallon T.R."/>
            <person name="Sander Lower S.E."/>
            <person name="Weng J.-K."/>
        </authorList>
    </citation>
    <scope>NUCLEOTIDE SEQUENCE</scope>
    <source>
        <strain evidence="7">1611_PpyrPB1</strain>
        <tissue evidence="7">Whole body</tissue>
    </source>
</reference>
<evidence type="ECO:0000256" key="2">
    <source>
        <dbReference type="ARBA" id="ARBA00022676"/>
    </source>
</evidence>
<reference evidence="7 8" key="1">
    <citation type="journal article" date="2018" name="Elife">
        <title>Firefly genomes illuminate parallel origins of bioluminescence in beetles.</title>
        <authorList>
            <person name="Fallon T.R."/>
            <person name="Lower S.E."/>
            <person name="Chang C.H."/>
            <person name="Bessho-Uehara M."/>
            <person name="Martin G.J."/>
            <person name="Bewick A.J."/>
            <person name="Behringer M."/>
            <person name="Debat H.J."/>
            <person name="Wong I."/>
            <person name="Day J.C."/>
            <person name="Suvorov A."/>
            <person name="Silva C.J."/>
            <person name="Stanger-Hall K.F."/>
            <person name="Hall D.W."/>
            <person name="Schmitz R.J."/>
            <person name="Nelson D.R."/>
            <person name="Lewis S.M."/>
            <person name="Shigenobu S."/>
            <person name="Bybee S.M."/>
            <person name="Larracuente A.M."/>
            <person name="Oba Y."/>
            <person name="Weng J.K."/>
        </authorList>
    </citation>
    <scope>NUCLEOTIDE SEQUENCE [LARGE SCALE GENOMIC DNA]</scope>
    <source>
        <strain evidence="7">1611_PpyrPB1</strain>
        <tissue evidence="7">Whole body</tissue>
    </source>
</reference>
<dbReference type="PANTHER" id="PTHR48043">
    <property type="entry name" value="EG:EG0003.4 PROTEIN-RELATED"/>
    <property type="match status" value="1"/>
</dbReference>
<dbReference type="Gene3D" id="3.40.50.2000">
    <property type="entry name" value="Glycogen Phosphorylase B"/>
    <property type="match status" value="2"/>
</dbReference>
<dbReference type="InterPro" id="IPR002213">
    <property type="entry name" value="UDP_glucos_trans"/>
</dbReference>
<organism evidence="7 8">
    <name type="scientific">Photinus pyralis</name>
    <name type="common">Common eastern firefly</name>
    <name type="synonym">Lampyris pyralis</name>
    <dbReference type="NCBI Taxonomy" id="7054"/>
    <lineage>
        <taxon>Eukaryota</taxon>
        <taxon>Metazoa</taxon>
        <taxon>Ecdysozoa</taxon>
        <taxon>Arthropoda</taxon>
        <taxon>Hexapoda</taxon>
        <taxon>Insecta</taxon>
        <taxon>Pterygota</taxon>
        <taxon>Neoptera</taxon>
        <taxon>Endopterygota</taxon>
        <taxon>Coleoptera</taxon>
        <taxon>Polyphaga</taxon>
        <taxon>Elateriformia</taxon>
        <taxon>Elateroidea</taxon>
        <taxon>Lampyridae</taxon>
        <taxon>Lampyrinae</taxon>
        <taxon>Photinus</taxon>
    </lineage>
</organism>